<evidence type="ECO:0000256" key="5">
    <source>
        <dbReference type="ARBA" id="ARBA00023136"/>
    </source>
</evidence>
<reference evidence="8 9" key="1">
    <citation type="submission" date="2024-01" db="EMBL/GenBank/DDBJ databases">
        <title>Complete Genome Sequence of Alkalicoccus halolimnae BZ-SZ-XJ29T, a Moderately Halophilic Bacterium Isolated from a Salt Lake.</title>
        <authorList>
            <person name="Zhao B."/>
        </authorList>
    </citation>
    <scope>NUCLEOTIDE SEQUENCE [LARGE SCALE GENOMIC DNA]</scope>
    <source>
        <strain evidence="8 9">BZ-SZ-XJ29</strain>
    </source>
</reference>
<accession>A0A5C7F1R9</accession>
<evidence type="ECO:0000313" key="8">
    <source>
        <dbReference type="EMBL" id="WWD80626.1"/>
    </source>
</evidence>
<comment type="similarity">
    <text evidence="2">Belongs to the GtrA family.</text>
</comment>
<dbReference type="PANTHER" id="PTHR38459:SF1">
    <property type="entry name" value="PROPHAGE BACTOPRENOL-LINKED GLUCOSE TRANSLOCASE HOMOLOG"/>
    <property type="match status" value="1"/>
</dbReference>
<name>A0A5C7F1R9_9BACI</name>
<feature type="transmembrane region" description="Helical" evidence="6">
    <location>
        <begin position="123"/>
        <end position="141"/>
    </location>
</feature>
<dbReference type="OrthoDB" id="9812049at2"/>
<dbReference type="GO" id="GO:0005886">
    <property type="term" value="C:plasma membrane"/>
    <property type="evidence" value="ECO:0007669"/>
    <property type="project" value="TreeGrafter"/>
</dbReference>
<dbReference type="EMBL" id="CP144914">
    <property type="protein sequence ID" value="WWD80626.1"/>
    <property type="molecule type" value="Genomic_DNA"/>
</dbReference>
<proteinExistence type="inferred from homology"/>
<keyword evidence="9" id="KW-1185">Reference proteome</keyword>
<keyword evidence="3 6" id="KW-0812">Transmembrane</keyword>
<dbReference type="PROSITE" id="PS51257">
    <property type="entry name" value="PROKAR_LIPOPROTEIN"/>
    <property type="match status" value="1"/>
</dbReference>
<evidence type="ECO:0000313" key="9">
    <source>
        <dbReference type="Proteomes" id="UP000321816"/>
    </source>
</evidence>
<feature type="domain" description="GtrA/DPMS transmembrane" evidence="7">
    <location>
        <begin position="17"/>
        <end position="141"/>
    </location>
</feature>
<dbReference type="Proteomes" id="UP000321816">
    <property type="component" value="Chromosome"/>
</dbReference>
<sequence length="149" mass="17040">MGIIYRYRKGFSQLGLYSIVGVSCALLDIGVLNFLLYLFPTRSTFLLALFNTLAYTSAILNSYYWNSRFTFRVRKTRRQFAAFIGQALISLLIANGVFLLGIWIFPLLFPFSDWLNTNIAKGFSMFASSLASFFFIKFFVFTHKGGVLK</sequence>
<evidence type="ECO:0000256" key="3">
    <source>
        <dbReference type="ARBA" id="ARBA00022692"/>
    </source>
</evidence>
<evidence type="ECO:0000256" key="4">
    <source>
        <dbReference type="ARBA" id="ARBA00022989"/>
    </source>
</evidence>
<gene>
    <name evidence="8" type="ORF">FTX54_003395</name>
</gene>
<evidence type="ECO:0000256" key="1">
    <source>
        <dbReference type="ARBA" id="ARBA00004141"/>
    </source>
</evidence>
<dbReference type="InterPro" id="IPR051401">
    <property type="entry name" value="GtrA_CellWall_Glycosyl"/>
</dbReference>
<dbReference type="KEGG" id="ahal:FTX54_003395"/>
<dbReference type="InterPro" id="IPR007267">
    <property type="entry name" value="GtrA_DPMS_TM"/>
</dbReference>
<dbReference type="RefSeq" id="WP_147805043.1">
    <property type="nucleotide sequence ID" value="NZ_CP144914.1"/>
</dbReference>
<protein>
    <submittedName>
        <fullName evidence="8">GtrA family protein</fullName>
    </submittedName>
</protein>
<dbReference type="Pfam" id="PF04138">
    <property type="entry name" value="GtrA_DPMS_TM"/>
    <property type="match status" value="1"/>
</dbReference>
<organism evidence="8 9">
    <name type="scientific">Alkalicoccus halolimnae</name>
    <dbReference type="NCBI Taxonomy" id="1667239"/>
    <lineage>
        <taxon>Bacteria</taxon>
        <taxon>Bacillati</taxon>
        <taxon>Bacillota</taxon>
        <taxon>Bacilli</taxon>
        <taxon>Bacillales</taxon>
        <taxon>Bacillaceae</taxon>
        <taxon>Alkalicoccus</taxon>
    </lineage>
</organism>
<evidence type="ECO:0000256" key="2">
    <source>
        <dbReference type="ARBA" id="ARBA00009399"/>
    </source>
</evidence>
<keyword evidence="5 6" id="KW-0472">Membrane</keyword>
<evidence type="ECO:0000259" key="7">
    <source>
        <dbReference type="Pfam" id="PF04138"/>
    </source>
</evidence>
<feature type="transmembrane region" description="Helical" evidence="6">
    <location>
        <begin position="87"/>
        <end position="111"/>
    </location>
</feature>
<evidence type="ECO:0000256" key="6">
    <source>
        <dbReference type="SAM" id="Phobius"/>
    </source>
</evidence>
<dbReference type="AlphaFoldDB" id="A0A5C7F1R9"/>
<dbReference type="PANTHER" id="PTHR38459">
    <property type="entry name" value="PROPHAGE BACTOPRENOL-LINKED GLUCOSE TRANSLOCASE HOMOLOG"/>
    <property type="match status" value="1"/>
</dbReference>
<feature type="transmembrane region" description="Helical" evidence="6">
    <location>
        <begin position="45"/>
        <end position="66"/>
    </location>
</feature>
<dbReference type="GO" id="GO:0000271">
    <property type="term" value="P:polysaccharide biosynthetic process"/>
    <property type="evidence" value="ECO:0007669"/>
    <property type="project" value="InterPro"/>
</dbReference>
<comment type="subcellular location">
    <subcellularLocation>
        <location evidence="1">Membrane</location>
        <topology evidence="1">Multi-pass membrane protein</topology>
    </subcellularLocation>
</comment>
<feature type="transmembrane region" description="Helical" evidence="6">
    <location>
        <begin position="14"/>
        <end position="39"/>
    </location>
</feature>
<keyword evidence="4 6" id="KW-1133">Transmembrane helix</keyword>